<name>A0ABX9Q9A4_9BACT</name>
<dbReference type="Proteomes" id="UP000278907">
    <property type="component" value="Unassembled WGS sequence"/>
</dbReference>
<evidence type="ECO:0000313" key="4">
    <source>
        <dbReference type="Proteomes" id="UP000278907"/>
    </source>
</evidence>
<organism evidence="3 4">
    <name type="scientific">Corallococcus praedator</name>
    <dbReference type="NCBI Taxonomy" id="2316724"/>
    <lineage>
        <taxon>Bacteria</taxon>
        <taxon>Pseudomonadati</taxon>
        <taxon>Myxococcota</taxon>
        <taxon>Myxococcia</taxon>
        <taxon>Myxococcales</taxon>
        <taxon>Cystobacterineae</taxon>
        <taxon>Myxococcaceae</taxon>
        <taxon>Corallococcus</taxon>
    </lineage>
</organism>
<evidence type="ECO:0000259" key="2">
    <source>
        <dbReference type="Pfam" id="PF09543"/>
    </source>
</evidence>
<dbReference type="EMBL" id="RAWI01000369">
    <property type="protein sequence ID" value="RKH94785.1"/>
    <property type="molecule type" value="Genomic_DNA"/>
</dbReference>
<protein>
    <submittedName>
        <fullName evidence="3">DUF2379 domain-containing protein</fullName>
    </submittedName>
</protein>
<sequence>MDAPHVSEQGGGDFDGSRKGMREVLAAGVTPHHRAIAQVPLNELADEP</sequence>
<evidence type="ECO:0000313" key="3">
    <source>
        <dbReference type="EMBL" id="RKH94785.1"/>
    </source>
</evidence>
<feature type="domain" description="DUSAM" evidence="2">
    <location>
        <begin position="9"/>
        <end position="43"/>
    </location>
</feature>
<dbReference type="InterPro" id="IPR011753">
    <property type="entry name" value="DUSAM_dom"/>
</dbReference>
<accession>A0ABX9Q9A4</accession>
<comment type="caution">
    <text evidence="3">The sequence shown here is derived from an EMBL/GenBank/DDBJ whole genome shotgun (WGS) entry which is preliminary data.</text>
</comment>
<feature type="region of interest" description="Disordered" evidence="1">
    <location>
        <begin position="1"/>
        <end position="22"/>
    </location>
</feature>
<reference evidence="3 4" key="1">
    <citation type="submission" date="2018-09" db="EMBL/GenBank/DDBJ databases">
        <authorList>
            <person name="Livingstone P.G."/>
            <person name="Whitworth D.E."/>
        </authorList>
    </citation>
    <scope>NUCLEOTIDE SEQUENCE [LARGE SCALE GENOMIC DNA]</scope>
    <source>
        <strain evidence="3 4">CA031B</strain>
    </source>
</reference>
<dbReference type="Pfam" id="PF09543">
    <property type="entry name" value="DUF2379"/>
    <property type="match status" value="1"/>
</dbReference>
<gene>
    <name evidence="3" type="ORF">D7Y13_32920</name>
</gene>
<proteinExistence type="predicted"/>
<keyword evidence="4" id="KW-1185">Reference proteome</keyword>
<evidence type="ECO:0000256" key="1">
    <source>
        <dbReference type="SAM" id="MobiDB-lite"/>
    </source>
</evidence>